<dbReference type="PANTHER" id="PTHR46708">
    <property type="entry name" value="TENASCIN"/>
    <property type="match status" value="1"/>
</dbReference>
<organism evidence="3 4">
    <name type="scientific">Eiseniibacteriota bacterium</name>
    <dbReference type="NCBI Taxonomy" id="2212470"/>
    <lineage>
        <taxon>Bacteria</taxon>
        <taxon>Candidatus Eiseniibacteriota</taxon>
    </lineage>
</organism>
<dbReference type="InterPro" id="IPR050991">
    <property type="entry name" value="ECM_Regulatory_Proteins"/>
</dbReference>
<dbReference type="SMART" id="SM00060">
    <property type="entry name" value="FN3"/>
    <property type="match status" value="5"/>
</dbReference>
<evidence type="ECO:0000256" key="1">
    <source>
        <dbReference type="ARBA" id="ARBA00022737"/>
    </source>
</evidence>
<dbReference type="InterPro" id="IPR003961">
    <property type="entry name" value="FN3_dom"/>
</dbReference>
<keyword evidence="1" id="KW-0677">Repeat</keyword>
<dbReference type="InterPro" id="IPR013320">
    <property type="entry name" value="ConA-like_dom_sf"/>
</dbReference>
<evidence type="ECO:0000313" key="4">
    <source>
        <dbReference type="Proteomes" id="UP000739538"/>
    </source>
</evidence>
<dbReference type="SUPFAM" id="SSF49265">
    <property type="entry name" value="Fibronectin type III"/>
    <property type="match status" value="1"/>
</dbReference>
<feature type="non-terminal residue" evidence="3">
    <location>
        <position position="2053"/>
    </location>
</feature>
<comment type="caution">
    <text evidence="3">The sequence shown here is derived from an EMBL/GenBank/DDBJ whole genome shotgun (WGS) entry which is preliminary data.</text>
</comment>
<dbReference type="Gene3D" id="2.60.120.200">
    <property type="match status" value="1"/>
</dbReference>
<dbReference type="Gene3D" id="2.60.40.10">
    <property type="entry name" value="Immunoglobulins"/>
    <property type="match status" value="3"/>
</dbReference>
<name>A0A956SGC0_UNCEI</name>
<proteinExistence type="predicted"/>
<dbReference type="InterPro" id="IPR036116">
    <property type="entry name" value="FN3_sf"/>
</dbReference>
<dbReference type="Pfam" id="PF13385">
    <property type="entry name" value="Laminin_G_3"/>
    <property type="match status" value="1"/>
</dbReference>
<reference evidence="3" key="2">
    <citation type="journal article" date="2021" name="Microbiome">
        <title>Successional dynamics and alternative stable states in a saline activated sludge microbial community over 9 years.</title>
        <authorList>
            <person name="Wang Y."/>
            <person name="Ye J."/>
            <person name="Ju F."/>
            <person name="Liu L."/>
            <person name="Boyd J.A."/>
            <person name="Deng Y."/>
            <person name="Parks D.H."/>
            <person name="Jiang X."/>
            <person name="Yin X."/>
            <person name="Woodcroft B.J."/>
            <person name="Tyson G.W."/>
            <person name="Hugenholtz P."/>
            <person name="Polz M.F."/>
            <person name="Zhang T."/>
        </authorList>
    </citation>
    <scope>NUCLEOTIDE SEQUENCE</scope>
    <source>
        <strain evidence="3">HKST-UBA02</strain>
    </source>
</reference>
<evidence type="ECO:0000313" key="3">
    <source>
        <dbReference type="EMBL" id="MCA9759186.1"/>
    </source>
</evidence>
<dbReference type="SUPFAM" id="SSF50965">
    <property type="entry name" value="Galactose oxidase, central domain"/>
    <property type="match status" value="1"/>
</dbReference>
<feature type="domain" description="Fibronectin type-III" evidence="2">
    <location>
        <begin position="181"/>
        <end position="274"/>
    </location>
</feature>
<dbReference type="PANTHER" id="PTHR46708:SF2">
    <property type="entry name" value="FIBRONECTIN TYPE-III DOMAIN-CONTAINING PROTEIN"/>
    <property type="match status" value="1"/>
</dbReference>
<sequence length="2053" mass="220461">GPGTMAPPIDPVASNDDFDDSITLIWVDPGNDESKFIVYREGAPIGEVVDPVFVDTDVAAGVTIEYCIVAASDAGGTSPTDGACVSGRRSVILAPIDVAATQNDHEERVEIDWDTESTTTVLFELYRDGLLLQVLPSSARSFIDRTGQSGVEYGYQLRALTVAKESSDTTPTVYGARRLTAPESVSASNAIEKKIQLSWSDKSSFETGYEVRRREATGDSLRTLATLGRNQSSYADSTADVGVDYEYAIVPVDDRGADMSPIVWVPGRRDLAPVGDLTATDGDFEEKIVLSWIDQSAAETAYEIWRDGSYLAQIGADLEEFEDLSLSPGVSHTYQVFASDIAAPGTGPLSAPDATEAGGSTVVLPPGSVSASDTYEDKVTISWVDRSGIETGYEVGYLDAAGSYQVIATTSPDVTSFEVPSFLIGEQRQYGVRTMAGASGSVTEMDWGQVADAPGESPLVVVDAILDDYLLTDSGFRTYATNGNVCVLGDSLGVRIYNLSGEGVWELTQEIPESQSPSELPTSSVIDVAVDGNWMAVVWEAEFDGDLEMYRFDGSSWYYHSDPSVNRTTRVDVSGDRMVYSVADVNGGPPNLLVFWTYAPSTNEWETDATDVLLSPYVAIDGDIVVAGSQVEIRSWEYSNGLPVYQGAIPNQYSISNFGASGITLSNGRVAIGGEGETAIYDLATSTTEVVPYGLVGEINAGAVPAIDGDFLVIGDNAFDTPFPLGVFFDDPENGWTEKLRIDSSTPAIRTDLAFEGGTLLFGDRSRKRDVFVTEVLAPPSGIEASDNAFDNKVRISWQDRSRAEDAFRIYRDGEPLAEVPADTRSYNDFDARPGVAHVYEVAVSAQALGEISVGSDIGRRPADGFIGGRVTTRAGTGVQNIEVCLEPPISRSLVFDGNGGVVTVKDYRLPEEEMTLDLWATMADLEGTTLRWLWRNDTGSVRFGTTGGEFVVLVDGALANFPLPADRNWHHYAITADFGNEFRFFQDGVQVGSPVSLTSNPHDAQPSTVRIGGDTPGVSSLTRIDTQSWLGQIDEVRIWSRVRTPEEIADGRALRPTPGTPNLATYWAFDEPDGAVTSDLTSGGYHGWLIGGVSKSDFSAPVQVCAVSDFDGNYSIPGILYGDGATFQITPGGEGRTFEPRRKFITIDQENPLANEVGFTDVTSFSLAGYVGYENTACPATRAEIYVDGELVGSADSNGEYEVAVLPGAHVLEVRIDGQTLSPETYSLDVSANTGGLDFEVTTKRRLALAVGGGCPGIEIGSITLNIMSSDGCYQATPVVLTDSDELLVPPLEFRVEVAAVTGAPAPLSNGQIQEFFDAQGPATVDLSTSDGGATFLYRAPISLAIEGLTPPSCSPFLGPNGETIATPDAFLEQGSAVDLTFTVFEDYGAAGQCFVDSGTVTLYNEITDIPEPIVLPVVNGVATYSVIGNTPNPYPGRTDTAGNSRSYQKALFAVAEAGGQTDQQVRWFVVTGSNPRSGTFYSAISEEVPLLILHDPPGDDSYSFYEEGVERCRELRRTEIDGTNEQGKILGKWGTKFEAGSGFLNFETKAVVKAGYGFEHRAEATSDGNLEYCVRTTQRFSTSADDSFVGPTGDVFVGSAINVLFAPADKLEVDDQCRARSSQEIRLGIDGRDPFPTTFAYSGGYIERILIPRLGELRDIAAGSSEPENAVVYESQIENWRAQLDLAAQLTEDGITESAENRSFSAGAIYQSSVATETSQTSSYSNSLYTNDAVLAEYDIAVAEVGSEGGLKAGWSFQTVGTVSSSSDSTVTTGYVLADNDIGDYFTADIGVDPVYGTPVFDLVSGTSSCPWEYGTEPRDSVSFVLSPVLNAVDGKVPASEPAEYTLTMTNHSRELREYYLRSEESENPGGAVIRVNGSDAAIPRSFFLGAPPNNVRDITVTVERGPRMYSYPSLRLQAVPPCELDLFRSGDRIGDPPVPRLSHAVTFSAEFEAPCSDVTISEPESGDSFNRLDSDNAEATYGTKDLLLIRLDDFVLKIGDTTEDLVDGFNVEWRRVGSPINWQRILNDDLTAEELGVGGSPNEPRSDYDL</sequence>
<dbReference type="SUPFAM" id="SSF49899">
    <property type="entry name" value="Concanavalin A-like lectins/glucanases"/>
    <property type="match status" value="1"/>
</dbReference>
<accession>A0A956SGC0</accession>
<feature type="non-terminal residue" evidence="3">
    <location>
        <position position="1"/>
    </location>
</feature>
<dbReference type="InterPro" id="IPR013783">
    <property type="entry name" value="Ig-like_fold"/>
</dbReference>
<reference evidence="3" key="1">
    <citation type="submission" date="2020-04" db="EMBL/GenBank/DDBJ databases">
        <authorList>
            <person name="Zhang T."/>
        </authorList>
    </citation>
    <scope>NUCLEOTIDE SEQUENCE</scope>
    <source>
        <strain evidence="3">HKST-UBA02</strain>
    </source>
</reference>
<dbReference type="Proteomes" id="UP000739538">
    <property type="component" value="Unassembled WGS sequence"/>
</dbReference>
<feature type="domain" description="Fibronectin type-III" evidence="2">
    <location>
        <begin position="365"/>
        <end position="453"/>
    </location>
</feature>
<dbReference type="EMBL" id="JAGQHS010000281">
    <property type="protein sequence ID" value="MCA9759186.1"/>
    <property type="molecule type" value="Genomic_DNA"/>
</dbReference>
<dbReference type="InterPro" id="IPR011043">
    <property type="entry name" value="Gal_Oxase/kelch_b-propeller"/>
</dbReference>
<gene>
    <name evidence="3" type="ORF">KDA27_25555</name>
</gene>
<evidence type="ECO:0000259" key="2">
    <source>
        <dbReference type="PROSITE" id="PS50853"/>
    </source>
</evidence>
<protein>
    <recommendedName>
        <fullName evidence="2">Fibronectin type-III domain-containing protein</fullName>
    </recommendedName>
</protein>
<dbReference type="PROSITE" id="PS50853">
    <property type="entry name" value="FN3"/>
    <property type="match status" value="2"/>
</dbReference>